<dbReference type="eggNOG" id="COG2323">
    <property type="taxonomic scope" value="Bacteria"/>
</dbReference>
<protein>
    <recommendedName>
        <fullName evidence="8">YetF C-terminal domain-containing protein</fullName>
    </recommendedName>
</protein>
<accession>R1CSC1</accession>
<reference evidence="9 10" key="1">
    <citation type="journal article" date="2015" name="Geomicrobiol. J.">
        <title>Caldisalinibacter kiritimatiensis gen. nov., sp. nov., a moderately thermohalophilic thiosulfate-reducing bacterium from a hypersaline microbial mat.</title>
        <authorList>
            <person name="Ben Hania W."/>
            <person name="Joseph M."/>
            <person name="Fiebig A."/>
            <person name="Bunk B."/>
            <person name="Klenk H.-P."/>
            <person name="Fardeau M.-L."/>
            <person name="Spring S."/>
        </authorList>
    </citation>
    <scope>NUCLEOTIDE SEQUENCE [LARGE SCALE GENOMIC DNA]</scope>
    <source>
        <strain evidence="9 10">L21-TH-D2</strain>
    </source>
</reference>
<name>R1CSC1_9FIRM</name>
<feature type="transmembrane region" description="Helical" evidence="7">
    <location>
        <begin position="34"/>
        <end position="57"/>
    </location>
</feature>
<dbReference type="PANTHER" id="PTHR34582">
    <property type="entry name" value="UPF0702 TRANSMEMBRANE PROTEIN YCAP"/>
    <property type="match status" value="1"/>
</dbReference>
<dbReference type="InterPro" id="IPR007353">
    <property type="entry name" value="DUF421"/>
</dbReference>
<evidence type="ECO:0000256" key="6">
    <source>
        <dbReference type="ARBA" id="ARBA00023136"/>
    </source>
</evidence>
<evidence type="ECO:0000256" key="4">
    <source>
        <dbReference type="ARBA" id="ARBA00022692"/>
    </source>
</evidence>
<dbReference type="GO" id="GO:0005886">
    <property type="term" value="C:plasma membrane"/>
    <property type="evidence" value="ECO:0007669"/>
    <property type="project" value="UniProtKB-SubCell"/>
</dbReference>
<keyword evidence="5 7" id="KW-1133">Transmembrane helix</keyword>
<keyword evidence="3" id="KW-1003">Cell membrane</keyword>
<evidence type="ECO:0000256" key="1">
    <source>
        <dbReference type="ARBA" id="ARBA00004651"/>
    </source>
</evidence>
<dbReference type="Pfam" id="PF04239">
    <property type="entry name" value="DUF421"/>
    <property type="match status" value="1"/>
</dbReference>
<feature type="domain" description="YetF C-terminal" evidence="8">
    <location>
        <begin position="58"/>
        <end position="188"/>
    </location>
</feature>
<evidence type="ECO:0000256" key="7">
    <source>
        <dbReference type="SAM" id="Phobius"/>
    </source>
</evidence>
<evidence type="ECO:0000313" key="9">
    <source>
        <dbReference type="EMBL" id="EOC99603.1"/>
    </source>
</evidence>
<dbReference type="STRING" id="1304284.L21TH_2376"/>
<keyword evidence="10" id="KW-1185">Reference proteome</keyword>
<dbReference type="PANTHER" id="PTHR34582:SF6">
    <property type="entry name" value="UPF0702 TRANSMEMBRANE PROTEIN YCAP"/>
    <property type="match status" value="1"/>
</dbReference>
<evidence type="ECO:0000256" key="2">
    <source>
        <dbReference type="ARBA" id="ARBA00006448"/>
    </source>
</evidence>
<evidence type="ECO:0000256" key="3">
    <source>
        <dbReference type="ARBA" id="ARBA00022475"/>
    </source>
</evidence>
<gene>
    <name evidence="9" type="ORF">L21TH_2376</name>
</gene>
<dbReference type="EMBL" id="ARZA01000262">
    <property type="protein sequence ID" value="EOC99603.1"/>
    <property type="molecule type" value="Genomic_DNA"/>
</dbReference>
<sequence length="206" mass="23210">MGKGELAQMQPFEFVITIMMAELAVLPMEDLGAPLINGIVAISTLLILQILISYITLKSQRARKIICGKPSILVNKGKINEGELQRLRININDLMEQLRAKNYPVLQDVEFAILETNGDLSVIPKPNKQNVTIEDLQLQGSYDGLPTSLIIDGHIKYDNLSELNLTEEWLAKELKKHGIKDPKKVLFSYVDANKNVFVQKKNEIKE</sequence>
<comment type="similarity">
    <text evidence="2">Belongs to the UPF0702 family.</text>
</comment>
<dbReference type="AlphaFoldDB" id="R1CSC1"/>
<comment type="subcellular location">
    <subcellularLocation>
        <location evidence="1">Cell membrane</location>
        <topology evidence="1">Multi-pass membrane protein</topology>
    </subcellularLocation>
</comment>
<evidence type="ECO:0000259" key="8">
    <source>
        <dbReference type="Pfam" id="PF04239"/>
    </source>
</evidence>
<dbReference type="Gene3D" id="3.30.240.20">
    <property type="entry name" value="bsu07140 like domains"/>
    <property type="match status" value="2"/>
</dbReference>
<dbReference type="InterPro" id="IPR023090">
    <property type="entry name" value="UPF0702_alpha/beta_dom_sf"/>
</dbReference>
<keyword evidence="4 7" id="KW-0812">Transmembrane</keyword>
<proteinExistence type="inferred from homology"/>
<comment type="caution">
    <text evidence="9">The sequence shown here is derived from an EMBL/GenBank/DDBJ whole genome shotgun (WGS) entry which is preliminary data.</text>
</comment>
<dbReference type="Proteomes" id="UP000013378">
    <property type="component" value="Unassembled WGS sequence"/>
</dbReference>
<evidence type="ECO:0000256" key="5">
    <source>
        <dbReference type="ARBA" id="ARBA00022989"/>
    </source>
</evidence>
<keyword evidence="6 7" id="KW-0472">Membrane</keyword>
<evidence type="ECO:0000313" key="10">
    <source>
        <dbReference type="Proteomes" id="UP000013378"/>
    </source>
</evidence>
<organism evidence="9 10">
    <name type="scientific">Caldisalinibacter kiritimatiensis</name>
    <dbReference type="NCBI Taxonomy" id="1304284"/>
    <lineage>
        <taxon>Bacteria</taxon>
        <taxon>Bacillati</taxon>
        <taxon>Bacillota</taxon>
        <taxon>Tissierellia</taxon>
        <taxon>Tissierellales</taxon>
        <taxon>Thermohalobacteraceae</taxon>
        <taxon>Caldisalinibacter</taxon>
    </lineage>
</organism>